<organism evidence="1">
    <name type="scientific">Anopheles coluzzii</name>
    <name type="common">African malaria mosquito</name>
    <dbReference type="NCBI Taxonomy" id="1518534"/>
    <lineage>
        <taxon>Eukaryota</taxon>
        <taxon>Metazoa</taxon>
        <taxon>Ecdysozoa</taxon>
        <taxon>Arthropoda</taxon>
        <taxon>Hexapoda</taxon>
        <taxon>Insecta</taxon>
        <taxon>Pterygota</taxon>
        <taxon>Neoptera</taxon>
        <taxon>Endopterygota</taxon>
        <taxon>Diptera</taxon>
        <taxon>Nematocera</taxon>
        <taxon>Culicoidea</taxon>
        <taxon>Culicidae</taxon>
        <taxon>Anophelinae</taxon>
        <taxon>Anopheles</taxon>
    </lineage>
</organism>
<dbReference type="EnsemblMetazoa" id="ACOM041519-RA">
    <property type="protein sequence ID" value="ACOM041519-PA.1"/>
    <property type="gene ID" value="ACOM041519"/>
</dbReference>
<protein>
    <submittedName>
        <fullName evidence="1">Uncharacterized protein</fullName>
    </submittedName>
</protein>
<dbReference type="AlphaFoldDB" id="A0A8W7Q0Y6"/>
<proteinExistence type="predicted"/>
<reference evidence="1" key="1">
    <citation type="submission" date="2022-08" db="UniProtKB">
        <authorList>
            <consortium name="EnsemblMetazoa"/>
        </authorList>
    </citation>
    <scope>IDENTIFICATION</scope>
</reference>
<accession>A0A8W7Q0Y6</accession>
<name>A0A8W7Q0Y6_ANOCL</name>
<evidence type="ECO:0000313" key="1">
    <source>
        <dbReference type="EnsemblMetazoa" id="ACOM041519-PA.1"/>
    </source>
</evidence>
<dbReference type="Proteomes" id="UP000075882">
    <property type="component" value="Unassembled WGS sequence"/>
</dbReference>
<sequence length="160" mass="18771">LNLVAFLEHSTSSARIVFISLKLLSRKTQHRCWSLRSAITSFVISARKSLFRMYGISERLERVRAMILESTSSVEASDENPQQASARAVVLYVESELLRLHVLKTLIRTRYGVRCPPEVWEVLHEDRKELLPPLMEVQQQRRFLKQFLKDHYPSFKKDEE</sequence>